<dbReference type="EMBL" id="MU394380">
    <property type="protein sequence ID" value="KAI6082055.1"/>
    <property type="molecule type" value="Genomic_DNA"/>
</dbReference>
<reference evidence="1 2" key="1">
    <citation type="journal article" date="2022" name="New Phytol.">
        <title>Ecological generalism drives hyperdiversity of secondary metabolite gene clusters in xylarialean endophytes.</title>
        <authorList>
            <person name="Franco M.E.E."/>
            <person name="Wisecaver J.H."/>
            <person name="Arnold A.E."/>
            <person name="Ju Y.M."/>
            <person name="Slot J.C."/>
            <person name="Ahrendt S."/>
            <person name="Moore L.P."/>
            <person name="Eastman K.E."/>
            <person name="Scott K."/>
            <person name="Konkel Z."/>
            <person name="Mondo S.J."/>
            <person name="Kuo A."/>
            <person name="Hayes R.D."/>
            <person name="Haridas S."/>
            <person name="Andreopoulos B."/>
            <person name="Riley R."/>
            <person name="LaButti K."/>
            <person name="Pangilinan J."/>
            <person name="Lipzen A."/>
            <person name="Amirebrahimi M."/>
            <person name="Yan J."/>
            <person name="Adam C."/>
            <person name="Keymanesh K."/>
            <person name="Ng V."/>
            <person name="Louie K."/>
            <person name="Northen T."/>
            <person name="Drula E."/>
            <person name="Henrissat B."/>
            <person name="Hsieh H.M."/>
            <person name="Youens-Clark K."/>
            <person name="Lutzoni F."/>
            <person name="Miadlikowska J."/>
            <person name="Eastwood D.C."/>
            <person name="Hamelin R.C."/>
            <person name="Grigoriev I.V."/>
            <person name="U'Ren J.M."/>
        </authorList>
    </citation>
    <scope>NUCLEOTIDE SEQUENCE [LARGE SCALE GENOMIC DNA]</scope>
    <source>
        <strain evidence="1 2">ER1909</strain>
    </source>
</reference>
<name>A0ACC0CP22_9PEZI</name>
<keyword evidence="2" id="KW-1185">Reference proteome</keyword>
<organism evidence="1 2">
    <name type="scientific">Hypoxylon rubiginosum</name>
    <dbReference type="NCBI Taxonomy" id="110542"/>
    <lineage>
        <taxon>Eukaryota</taxon>
        <taxon>Fungi</taxon>
        <taxon>Dikarya</taxon>
        <taxon>Ascomycota</taxon>
        <taxon>Pezizomycotina</taxon>
        <taxon>Sordariomycetes</taxon>
        <taxon>Xylariomycetidae</taxon>
        <taxon>Xylariales</taxon>
        <taxon>Hypoxylaceae</taxon>
        <taxon>Hypoxylon</taxon>
    </lineage>
</organism>
<sequence>MSSITKVALAGAKGNVGAPTLEQLLKAGFEVTVLTRPDSSSTFPSNVTVKPVDYDSVDSLTAALKGQDALVVTITHTALGKQHNLIEAASKAGVKRFLPSEFGSDSFNEKLIKLPGFKAKHEVHEALRKAARETGLTWTSIVNGPFLDWGVAVGFLINAKEKKVELPDGGNHQYSATTLETIAKAIIAVLQHPEETKNRPVYIQDVAISQKQLYDLVKKYAGADGWTENVSSIDAEIQKVLEEVKKDQPDIRVVAFGSLKPAIWGGVEYNSAFQKLDNELLGIKGLSPAELEAVVAKSVPK</sequence>
<comment type="caution">
    <text evidence="1">The sequence shown here is derived from an EMBL/GenBank/DDBJ whole genome shotgun (WGS) entry which is preliminary data.</text>
</comment>
<evidence type="ECO:0000313" key="2">
    <source>
        <dbReference type="Proteomes" id="UP001497680"/>
    </source>
</evidence>
<accession>A0ACC0CP22</accession>
<gene>
    <name evidence="1" type="ORF">F4821DRAFT_248080</name>
</gene>
<dbReference type="Proteomes" id="UP001497680">
    <property type="component" value="Unassembled WGS sequence"/>
</dbReference>
<evidence type="ECO:0000313" key="1">
    <source>
        <dbReference type="EMBL" id="KAI6082055.1"/>
    </source>
</evidence>
<proteinExistence type="predicted"/>
<protein>
    <submittedName>
        <fullName evidence="1">NAD(P)-binding protein</fullName>
    </submittedName>
</protein>